<name>A0ACA9RC54_9GLOM</name>
<organism evidence="1 2">
    <name type="scientific">Racocetra persica</name>
    <dbReference type="NCBI Taxonomy" id="160502"/>
    <lineage>
        <taxon>Eukaryota</taxon>
        <taxon>Fungi</taxon>
        <taxon>Fungi incertae sedis</taxon>
        <taxon>Mucoromycota</taxon>
        <taxon>Glomeromycotina</taxon>
        <taxon>Glomeromycetes</taxon>
        <taxon>Diversisporales</taxon>
        <taxon>Gigasporaceae</taxon>
        <taxon>Racocetra</taxon>
    </lineage>
</organism>
<protein>
    <submittedName>
        <fullName evidence="1">28592_t:CDS:1</fullName>
    </submittedName>
</protein>
<evidence type="ECO:0000313" key="1">
    <source>
        <dbReference type="EMBL" id="CAG8786332.1"/>
    </source>
</evidence>
<accession>A0ACA9RC54</accession>
<comment type="caution">
    <text evidence="1">The sequence shown here is derived from an EMBL/GenBank/DDBJ whole genome shotgun (WGS) entry which is preliminary data.</text>
</comment>
<keyword evidence="2" id="KW-1185">Reference proteome</keyword>
<dbReference type="EMBL" id="CAJVQC010048533">
    <property type="protein sequence ID" value="CAG8786332.1"/>
    <property type="molecule type" value="Genomic_DNA"/>
</dbReference>
<dbReference type="Proteomes" id="UP000789920">
    <property type="component" value="Unassembled WGS sequence"/>
</dbReference>
<feature type="non-terminal residue" evidence="1">
    <location>
        <position position="1"/>
    </location>
</feature>
<gene>
    <name evidence="1" type="ORF">RPERSI_LOCUS18368</name>
</gene>
<sequence>EIITENTLILLEIDRDNFISEVIIPEMGIQLIMEDLNVDYELGIEIREFSSEYGSVHFIGNENLSYSSVGMDAFMDKVTKKLMDDPSKDTE</sequence>
<evidence type="ECO:0000313" key="2">
    <source>
        <dbReference type="Proteomes" id="UP000789920"/>
    </source>
</evidence>
<proteinExistence type="predicted"/>
<reference evidence="1" key="1">
    <citation type="submission" date="2021-06" db="EMBL/GenBank/DDBJ databases">
        <authorList>
            <person name="Kallberg Y."/>
            <person name="Tangrot J."/>
            <person name="Rosling A."/>
        </authorList>
    </citation>
    <scope>NUCLEOTIDE SEQUENCE</scope>
    <source>
        <strain evidence="1">MA461A</strain>
    </source>
</reference>